<name>A0A9X7VVT8_9BACL</name>
<organism evidence="1 2">
    <name type="scientific">Alicyclobacillus mengziensis</name>
    <dbReference type="NCBI Taxonomy" id="2931921"/>
    <lineage>
        <taxon>Bacteria</taxon>
        <taxon>Bacillati</taxon>
        <taxon>Bacillota</taxon>
        <taxon>Bacilli</taxon>
        <taxon>Bacillales</taxon>
        <taxon>Alicyclobacillaceae</taxon>
        <taxon>Alicyclobacillus</taxon>
    </lineage>
</organism>
<dbReference type="InterPro" id="IPR012440">
    <property type="entry name" value="DUF1641"/>
</dbReference>
<reference evidence="1 2" key="1">
    <citation type="submission" date="2021-02" db="EMBL/GenBank/DDBJ databases">
        <title>Alicyclobacillus curvatus sp. nov. and Alicyclobacillus mengziensis sp. nov., two acidophilic bacteria isolated from acid mine drainage.</title>
        <authorList>
            <person name="Huang Y."/>
        </authorList>
    </citation>
    <scope>NUCLEOTIDE SEQUENCE [LARGE SCALE GENOMIC DNA]</scope>
    <source>
        <strain evidence="1 2">S30H14</strain>
    </source>
</reference>
<dbReference type="AlphaFoldDB" id="A0A9X7VVT8"/>
<keyword evidence="2" id="KW-1185">Reference proteome</keyword>
<sequence>MSVVDASERQEKLDHALDRISKWETDGTLENIDTLVHLLNAVLNSMTPEIVDGLVGTVVGVMELGDQFLQSKLYKAAPEALAVTEAILAEPPKSKPGVWQLMKTLREPEVHNGINVMLGLLRELGKAVKTS</sequence>
<accession>A0A9X7VVT8</accession>
<evidence type="ECO:0000313" key="1">
    <source>
        <dbReference type="EMBL" id="QSO45862.1"/>
    </source>
</evidence>
<dbReference type="Proteomes" id="UP000663505">
    <property type="component" value="Chromosome"/>
</dbReference>
<dbReference type="Pfam" id="PF07849">
    <property type="entry name" value="DUF1641"/>
    <property type="match status" value="1"/>
</dbReference>
<dbReference type="KEGG" id="afx:JZ786_15090"/>
<evidence type="ECO:0000313" key="2">
    <source>
        <dbReference type="Proteomes" id="UP000663505"/>
    </source>
</evidence>
<dbReference type="RefSeq" id="WP_206655235.1">
    <property type="nucleotide sequence ID" value="NZ_CP071182.1"/>
</dbReference>
<dbReference type="EMBL" id="CP071182">
    <property type="protein sequence ID" value="QSO45862.1"/>
    <property type="molecule type" value="Genomic_DNA"/>
</dbReference>
<protein>
    <submittedName>
        <fullName evidence="1">DUF1641 domain-containing protein</fullName>
    </submittedName>
</protein>
<gene>
    <name evidence="1" type="ORF">JZ786_15090</name>
</gene>
<proteinExistence type="predicted"/>